<dbReference type="PANTHER" id="PTHR24421:SF10">
    <property type="entry name" value="NITRATE_NITRITE SENSOR PROTEIN NARQ"/>
    <property type="match status" value="1"/>
</dbReference>
<dbReference type="EMBL" id="BAABAO010000014">
    <property type="protein sequence ID" value="GAA4140668.1"/>
    <property type="molecule type" value="Genomic_DNA"/>
</dbReference>
<evidence type="ECO:0000256" key="4">
    <source>
        <dbReference type="ARBA" id="ARBA00022777"/>
    </source>
</evidence>
<keyword evidence="4" id="KW-0418">Kinase</keyword>
<evidence type="ECO:0000256" key="8">
    <source>
        <dbReference type="SAM" id="Phobius"/>
    </source>
</evidence>
<dbReference type="PANTHER" id="PTHR24421">
    <property type="entry name" value="NITRATE/NITRITE SENSOR PROTEIN NARX-RELATED"/>
    <property type="match status" value="1"/>
</dbReference>
<evidence type="ECO:0000256" key="2">
    <source>
        <dbReference type="ARBA" id="ARBA00012438"/>
    </source>
</evidence>
<dbReference type="InterPro" id="IPR011990">
    <property type="entry name" value="TPR-like_helical_dom_sf"/>
</dbReference>
<comment type="catalytic activity">
    <reaction evidence="1">
        <text>ATP + protein L-histidine = ADP + protein N-phospho-L-histidine.</text>
        <dbReference type="EC" id="2.7.13.3"/>
    </reaction>
</comment>
<gene>
    <name evidence="9" type="ORF">GCM10022250_41410</name>
</gene>
<keyword evidence="8" id="KW-0812">Transmembrane</keyword>
<evidence type="ECO:0000313" key="10">
    <source>
        <dbReference type="Proteomes" id="UP001501333"/>
    </source>
</evidence>
<feature type="transmembrane region" description="Helical" evidence="8">
    <location>
        <begin position="357"/>
        <end position="377"/>
    </location>
</feature>
<dbReference type="PROSITE" id="PS51257">
    <property type="entry name" value="PROKAR_LIPOPROTEIN"/>
    <property type="match status" value="1"/>
</dbReference>
<evidence type="ECO:0000313" key="9">
    <source>
        <dbReference type="EMBL" id="GAA4140668.1"/>
    </source>
</evidence>
<dbReference type="EC" id="2.7.13.3" evidence="2"/>
<evidence type="ECO:0000256" key="7">
    <source>
        <dbReference type="SAM" id="Coils"/>
    </source>
</evidence>
<evidence type="ECO:0000256" key="5">
    <source>
        <dbReference type="ARBA" id="ARBA00023012"/>
    </source>
</evidence>
<accession>A0ABP7YTF6</accession>
<evidence type="ECO:0000256" key="6">
    <source>
        <dbReference type="PROSITE-ProRule" id="PRU00339"/>
    </source>
</evidence>
<proteinExistence type="predicted"/>
<name>A0ABP7YTF6_9FLAO</name>
<protein>
    <recommendedName>
        <fullName evidence="2">histidine kinase</fullName>
        <ecNumber evidence="2">2.7.13.3</ecNumber>
    </recommendedName>
</protein>
<dbReference type="PROSITE" id="PS50005">
    <property type="entry name" value="TPR"/>
    <property type="match status" value="1"/>
</dbReference>
<keyword evidence="8" id="KW-0472">Membrane</keyword>
<dbReference type="Gene3D" id="1.25.40.10">
    <property type="entry name" value="Tetratricopeptide repeat domain"/>
    <property type="match status" value="2"/>
</dbReference>
<dbReference type="InterPro" id="IPR036890">
    <property type="entry name" value="HATPase_C_sf"/>
</dbReference>
<keyword evidence="3" id="KW-0808">Transferase</keyword>
<feature type="coiled-coil region" evidence="7">
    <location>
        <begin position="326"/>
        <end position="355"/>
    </location>
</feature>
<dbReference type="SUPFAM" id="SSF48452">
    <property type="entry name" value="TPR-like"/>
    <property type="match status" value="1"/>
</dbReference>
<dbReference type="InterPro" id="IPR050482">
    <property type="entry name" value="Sensor_HK_TwoCompSys"/>
</dbReference>
<evidence type="ECO:0000256" key="1">
    <source>
        <dbReference type="ARBA" id="ARBA00000085"/>
    </source>
</evidence>
<comment type="caution">
    <text evidence="9">The sequence shown here is derived from an EMBL/GenBank/DDBJ whole genome shotgun (WGS) entry which is preliminary data.</text>
</comment>
<keyword evidence="10" id="KW-1185">Reference proteome</keyword>
<dbReference type="RefSeq" id="WP_415781565.1">
    <property type="nucleotide sequence ID" value="NZ_CBCSBP010000009.1"/>
</dbReference>
<dbReference type="SMART" id="SM00028">
    <property type="entry name" value="TPR"/>
    <property type="match status" value="3"/>
</dbReference>
<organism evidence="9 10">
    <name type="scientific">Flavobacterium chungbukense</name>
    <dbReference type="NCBI Taxonomy" id="877464"/>
    <lineage>
        <taxon>Bacteria</taxon>
        <taxon>Pseudomonadati</taxon>
        <taxon>Bacteroidota</taxon>
        <taxon>Flavobacteriia</taxon>
        <taxon>Flavobacteriales</taxon>
        <taxon>Flavobacteriaceae</taxon>
        <taxon>Flavobacterium</taxon>
    </lineage>
</organism>
<keyword evidence="6" id="KW-0802">TPR repeat</keyword>
<reference evidence="10" key="1">
    <citation type="journal article" date="2019" name="Int. J. Syst. Evol. Microbiol.">
        <title>The Global Catalogue of Microorganisms (GCM) 10K type strain sequencing project: providing services to taxonomists for standard genome sequencing and annotation.</title>
        <authorList>
            <consortium name="The Broad Institute Genomics Platform"/>
            <consortium name="The Broad Institute Genome Sequencing Center for Infectious Disease"/>
            <person name="Wu L."/>
            <person name="Ma J."/>
        </authorList>
    </citation>
    <scope>NUCLEOTIDE SEQUENCE [LARGE SCALE GENOMIC DNA]</scope>
    <source>
        <strain evidence="10">JCM 17386</strain>
    </source>
</reference>
<dbReference type="Gene3D" id="3.30.565.10">
    <property type="entry name" value="Histidine kinase-like ATPase, C-terminal domain"/>
    <property type="match status" value="1"/>
</dbReference>
<dbReference type="InterPro" id="IPR019734">
    <property type="entry name" value="TPR_rpt"/>
</dbReference>
<dbReference type="SUPFAM" id="SSF55874">
    <property type="entry name" value="ATPase domain of HSP90 chaperone/DNA topoisomerase II/histidine kinase"/>
    <property type="match status" value="1"/>
</dbReference>
<keyword evidence="7" id="KW-0175">Coiled coil</keyword>
<keyword evidence="8" id="KW-1133">Transmembrane helix</keyword>
<evidence type="ECO:0000256" key="3">
    <source>
        <dbReference type="ARBA" id="ARBA00022679"/>
    </source>
</evidence>
<keyword evidence="5" id="KW-0902">Two-component regulatory system</keyword>
<dbReference type="Proteomes" id="UP001501333">
    <property type="component" value="Unassembled WGS sequence"/>
</dbReference>
<sequence>MKISPLTKILFFLMTLLFLIASCEKKKQVYSKKTENTAEIYQWVKKGEQLSSSFQDDSAVFCFNKALSLCVPKKDYANQYVYILRQKGSIYNRIEDFYTSESIASKALPYLKYTSRPRFSQMIYKLIADNYYGMYDYDNSLIYHQKALKTAISQFRKAQIKCDIAFIYLQQKKYSEAINLLEELAKKKAEDKTDSLNTEYQHAFVLYNLGLCYLRTDNPKKALDNLNKSLNINLKANDESYVVGNYHSLYLYYKKYNNPTLKKFYAQKGYFAATKAKSYELNALGELIEAEEGKNLKKYIDLYIKHTDSLIISKKKAKNQFATKIYDSQKDKEENLELKSRKAENEVQLQRQKNRSFISYIVISASIVSLMYLAFYITTKGKREKNDIVLKSEMRISGKLQDELSKKVYQTFLFAQNNDLDHLDNKEKLLSSLNDIYTKTRNISKENSPILTNERYVFGLKDMISEYKTENINILLNGFDSILWNTIDKNTKIVLYRILQELFQNMKNHSNANLISVALKSQNKTLNLTYTDNGEGIRTNKIIFKKGLQNVEDRIKSVKGQVDILSLDHGFKVIIKLPI</sequence>
<feature type="repeat" description="TPR" evidence="6">
    <location>
        <begin position="203"/>
        <end position="236"/>
    </location>
</feature>